<dbReference type="SUPFAM" id="SSF50037">
    <property type="entry name" value="C-terminal domain of transcriptional repressors"/>
    <property type="match status" value="1"/>
</dbReference>
<evidence type="ECO:0000313" key="9">
    <source>
        <dbReference type="Proteomes" id="UP001595710"/>
    </source>
</evidence>
<keyword evidence="1 6" id="KW-0436">Ligase</keyword>
<dbReference type="NCBIfam" id="TIGR00121">
    <property type="entry name" value="birA_ligase"/>
    <property type="match status" value="1"/>
</dbReference>
<evidence type="ECO:0000256" key="1">
    <source>
        <dbReference type="ARBA" id="ARBA00022598"/>
    </source>
</evidence>
<dbReference type="Pfam" id="PF02237">
    <property type="entry name" value="BPL_C"/>
    <property type="match status" value="1"/>
</dbReference>
<keyword evidence="6" id="KW-0238">DNA-binding</keyword>
<keyword evidence="9" id="KW-1185">Reference proteome</keyword>
<keyword evidence="4 6" id="KW-0092">Biotin</keyword>
<keyword evidence="6" id="KW-0804">Transcription</keyword>
<evidence type="ECO:0000256" key="6">
    <source>
        <dbReference type="HAMAP-Rule" id="MF_00978"/>
    </source>
</evidence>
<evidence type="ECO:0000256" key="2">
    <source>
        <dbReference type="ARBA" id="ARBA00022741"/>
    </source>
</evidence>
<dbReference type="Pfam" id="PF08279">
    <property type="entry name" value="HTH_11"/>
    <property type="match status" value="1"/>
</dbReference>
<dbReference type="InterPro" id="IPR003142">
    <property type="entry name" value="BPL_C"/>
</dbReference>
<dbReference type="Gene3D" id="3.30.930.10">
    <property type="entry name" value="Bira Bifunctional Protein, Domain 2"/>
    <property type="match status" value="1"/>
</dbReference>
<keyword evidence="6" id="KW-0678">Repressor</keyword>
<organism evidence="8 9">
    <name type="scientific">Reinekea marina</name>
    <dbReference type="NCBI Taxonomy" id="1310421"/>
    <lineage>
        <taxon>Bacteria</taxon>
        <taxon>Pseudomonadati</taxon>
        <taxon>Pseudomonadota</taxon>
        <taxon>Gammaproteobacteria</taxon>
        <taxon>Oceanospirillales</taxon>
        <taxon>Saccharospirillaceae</taxon>
        <taxon>Reinekea</taxon>
    </lineage>
</organism>
<dbReference type="InterPro" id="IPR036390">
    <property type="entry name" value="WH_DNA-bd_sf"/>
</dbReference>
<dbReference type="GO" id="GO:0004077">
    <property type="term" value="F:biotin--[biotin carboxyl-carrier protein] ligase activity"/>
    <property type="evidence" value="ECO:0007669"/>
    <property type="project" value="UniProtKB-EC"/>
</dbReference>
<dbReference type="PANTHER" id="PTHR12835:SF5">
    <property type="entry name" value="BIOTIN--PROTEIN LIGASE"/>
    <property type="match status" value="1"/>
</dbReference>
<comment type="similarity">
    <text evidence="6">Belongs to the biotin--protein ligase family.</text>
</comment>
<evidence type="ECO:0000259" key="7">
    <source>
        <dbReference type="PROSITE" id="PS51733"/>
    </source>
</evidence>
<dbReference type="HAMAP" id="MF_00978">
    <property type="entry name" value="Bifunct_BirA"/>
    <property type="match status" value="1"/>
</dbReference>
<keyword evidence="3 6" id="KW-0067">ATP-binding</keyword>
<comment type="caution">
    <text evidence="8">The sequence shown here is derived from an EMBL/GenBank/DDBJ whole genome shotgun (WGS) entry which is preliminary data.</text>
</comment>
<evidence type="ECO:0000256" key="4">
    <source>
        <dbReference type="ARBA" id="ARBA00023267"/>
    </source>
</evidence>
<feature type="DNA-binding region" description="H-T-H motif" evidence="6">
    <location>
        <begin position="19"/>
        <end position="38"/>
    </location>
</feature>
<feature type="binding site" evidence="6">
    <location>
        <begin position="92"/>
        <end position="94"/>
    </location>
    <ligand>
        <name>biotin</name>
        <dbReference type="ChEBI" id="CHEBI:57586"/>
    </ligand>
</feature>
<dbReference type="InterPro" id="IPR030855">
    <property type="entry name" value="Bifunct_BirA"/>
</dbReference>
<feature type="binding site" evidence="6">
    <location>
        <position position="115"/>
    </location>
    <ligand>
        <name>biotin</name>
        <dbReference type="ChEBI" id="CHEBI:57586"/>
    </ligand>
</feature>
<gene>
    <name evidence="6" type="primary">birA</name>
    <name evidence="8" type="ORF">ACFOND_13775</name>
</gene>
<feature type="binding site" evidence="6">
    <location>
        <position position="186"/>
    </location>
    <ligand>
        <name>biotin</name>
        <dbReference type="ChEBI" id="CHEBI:57586"/>
    </ligand>
</feature>
<dbReference type="SUPFAM" id="SSF46785">
    <property type="entry name" value="Winged helix' DNA-binding domain"/>
    <property type="match status" value="1"/>
</dbReference>
<dbReference type="PANTHER" id="PTHR12835">
    <property type="entry name" value="BIOTIN PROTEIN LIGASE"/>
    <property type="match status" value="1"/>
</dbReference>
<protein>
    <recommendedName>
        <fullName evidence="6">Bifunctional ligase/repressor BirA</fullName>
    </recommendedName>
    <alternativeName>
        <fullName evidence="6">Biotin operon repressor</fullName>
    </alternativeName>
    <alternativeName>
        <fullName evidence="6">Biotin--[acetyl-CoA-carboxylase] ligase</fullName>
        <ecNumber evidence="6">6.3.4.15</ecNumber>
    </alternativeName>
    <alternativeName>
        <fullName evidence="6">Biotin--protein ligase</fullName>
    </alternativeName>
    <alternativeName>
        <fullName evidence="6">Biotin-[acetyl-CoA carboxylase] synthetase</fullName>
    </alternativeName>
</protein>
<name>A0ABV7WV68_9GAMM</name>
<keyword evidence="6" id="KW-0805">Transcription regulation</keyword>
<dbReference type="Proteomes" id="UP001595710">
    <property type="component" value="Unassembled WGS sequence"/>
</dbReference>
<dbReference type="CDD" id="cd16442">
    <property type="entry name" value="BPL"/>
    <property type="match status" value="1"/>
</dbReference>
<dbReference type="PROSITE" id="PS51733">
    <property type="entry name" value="BPL_LPL_CATALYTIC"/>
    <property type="match status" value="1"/>
</dbReference>
<dbReference type="SUPFAM" id="SSF55681">
    <property type="entry name" value="Class II aaRS and biotin synthetases"/>
    <property type="match status" value="1"/>
</dbReference>
<sequence length="320" mass="35087">MDQLLKLLSLLSVDHYQSGQVLADQLNVSRASISAWVAKLIELGIDINSIKGKGYRLVEPVNLLDKSRAVSLLPARVKAEVSHLDVCGETRSTNDDALEKTMQGQSWHIYATELQSHGKGRRGKAWQSPFAKNLMFSMARKGPLSSDLLYSASLIVGVAVARAIRQYSHIEVGLKWPNDIYVNRKKLGGILCEMQGNPQDDPLLVAGVGLNVGYNPDGLDYETCSLASLGVNQRDRTELLAAIVNETIDAFSDGSVLNVASLLDEWRSLDIMLDRPIKMIRGDLVVNGVAKGIDNKGQLLMQDEEGHLKVLNGGEVSIRW</sequence>
<dbReference type="InterPro" id="IPR004143">
    <property type="entry name" value="BPL_LPL_catalytic"/>
</dbReference>
<evidence type="ECO:0000313" key="8">
    <source>
        <dbReference type="EMBL" id="MFC3702706.1"/>
    </source>
</evidence>
<accession>A0ABV7WV68</accession>
<keyword evidence="2 6" id="KW-0547">Nucleotide-binding</keyword>
<dbReference type="InterPro" id="IPR008988">
    <property type="entry name" value="Transcriptional_repressor_C"/>
</dbReference>
<comment type="function">
    <text evidence="6">Acts both as a biotin--[acetyl-CoA-carboxylase] ligase and a biotin-operon repressor. In the presence of ATP, BirA activates biotin to form the BirA-biotinyl-5'-adenylate (BirA-bio-5'-AMP or holoBirA) complex. HoloBirA can either transfer the biotinyl moiety to the biotin carboxyl carrier protein (BCCP) subunit of acetyl-CoA carboxylase, or bind to the biotin operator site and inhibit transcription of the operon.</text>
</comment>
<dbReference type="RefSeq" id="WP_290280573.1">
    <property type="nucleotide sequence ID" value="NZ_JAUFQI010000001.1"/>
</dbReference>
<evidence type="ECO:0000256" key="5">
    <source>
        <dbReference type="ARBA" id="ARBA00047846"/>
    </source>
</evidence>
<dbReference type="InterPro" id="IPR004408">
    <property type="entry name" value="Biotin_CoA_COase_ligase"/>
</dbReference>
<comment type="caution">
    <text evidence="6">Lacks conserved residue(s) required for the propagation of feature annotation.</text>
</comment>
<dbReference type="Gene3D" id="1.10.10.10">
    <property type="entry name" value="Winged helix-like DNA-binding domain superfamily/Winged helix DNA-binding domain"/>
    <property type="match status" value="1"/>
</dbReference>
<dbReference type="EC" id="6.3.4.15" evidence="6"/>
<reference evidence="9" key="1">
    <citation type="journal article" date="2019" name="Int. J. Syst. Evol. Microbiol.">
        <title>The Global Catalogue of Microorganisms (GCM) 10K type strain sequencing project: providing services to taxonomists for standard genome sequencing and annotation.</title>
        <authorList>
            <consortium name="The Broad Institute Genomics Platform"/>
            <consortium name="The Broad Institute Genome Sequencing Center for Infectious Disease"/>
            <person name="Wu L."/>
            <person name="Ma J."/>
        </authorList>
    </citation>
    <scope>NUCLEOTIDE SEQUENCE [LARGE SCALE GENOMIC DNA]</scope>
    <source>
        <strain evidence="9">CECT 8288</strain>
    </source>
</reference>
<dbReference type="Pfam" id="PF03099">
    <property type="entry name" value="BPL_LplA_LipB"/>
    <property type="match status" value="1"/>
</dbReference>
<comment type="catalytic activity">
    <reaction evidence="5 6">
        <text>biotin + L-lysyl-[protein] + ATP = N(6)-biotinyl-L-lysyl-[protein] + AMP + diphosphate + H(+)</text>
        <dbReference type="Rhea" id="RHEA:11756"/>
        <dbReference type="Rhea" id="RHEA-COMP:9752"/>
        <dbReference type="Rhea" id="RHEA-COMP:10505"/>
        <dbReference type="ChEBI" id="CHEBI:15378"/>
        <dbReference type="ChEBI" id="CHEBI:29969"/>
        <dbReference type="ChEBI" id="CHEBI:30616"/>
        <dbReference type="ChEBI" id="CHEBI:33019"/>
        <dbReference type="ChEBI" id="CHEBI:57586"/>
        <dbReference type="ChEBI" id="CHEBI:83144"/>
        <dbReference type="ChEBI" id="CHEBI:456215"/>
        <dbReference type="EC" id="6.3.4.15"/>
    </reaction>
</comment>
<feature type="domain" description="BPL/LPL catalytic" evidence="7">
    <location>
        <begin position="83"/>
        <end position="255"/>
    </location>
</feature>
<dbReference type="EMBL" id="JBHRYN010000016">
    <property type="protein sequence ID" value="MFC3702706.1"/>
    <property type="molecule type" value="Genomic_DNA"/>
</dbReference>
<dbReference type="InterPro" id="IPR036388">
    <property type="entry name" value="WH-like_DNA-bd_sf"/>
</dbReference>
<dbReference type="InterPro" id="IPR013196">
    <property type="entry name" value="HTH_11"/>
</dbReference>
<dbReference type="InterPro" id="IPR045864">
    <property type="entry name" value="aa-tRNA-synth_II/BPL/LPL"/>
</dbReference>
<proteinExistence type="inferred from homology"/>
<evidence type="ECO:0000256" key="3">
    <source>
        <dbReference type="ARBA" id="ARBA00022840"/>
    </source>
</evidence>
<dbReference type="Gene3D" id="2.30.30.100">
    <property type="match status" value="1"/>
</dbReference>